<evidence type="ECO:0000313" key="4">
    <source>
        <dbReference type="Proteomes" id="UP000598271"/>
    </source>
</evidence>
<dbReference type="Proteomes" id="UP000598271">
    <property type="component" value="Unassembled WGS sequence"/>
</dbReference>
<proteinExistence type="predicted"/>
<evidence type="ECO:0000313" key="3">
    <source>
        <dbReference type="EMBL" id="GHB76214.1"/>
    </source>
</evidence>
<dbReference type="PROSITE" id="PS50968">
    <property type="entry name" value="BIOTINYL_LIPOYL"/>
    <property type="match status" value="1"/>
</dbReference>
<dbReference type="InterPro" id="IPR001882">
    <property type="entry name" value="Biotin_BS"/>
</dbReference>
<dbReference type="RefSeq" id="WP_189565584.1">
    <property type="nucleotide sequence ID" value="NZ_BMXF01000003.1"/>
</dbReference>
<dbReference type="Pfam" id="PF00364">
    <property type="entry name" value="Biotin_lipoyl"/>
    <property type="match status" value="1"/>
</dbReference>
<dbReference type="Gene3D" id="2.40.50.100">
    <property type="match status" value="1"/>
</dbReference>
<gene>
    <name evidence="3" type="ORF">GCM10007390_32620</name>
</gene>
<reference evidence="3 4" key="1">
    <citation type="journal article" date="2014" name="Int. J. Syst. Evol. Microbiol.">
        <title>Complete genome sequence of Corynebacterium casei LMG S-19264T (=DSM 44701T), isolated from a smear-ripened cheese.</title>
        <authorList>
            <consortium name="US DOE Joint Genome Institute (JGI-PGF)"/>
            <person name="Walter F."/>
            <person name="Albersmeier A."/>
            <person name="Kalinowski J."/>
            <person name="Ruckert C."/>
        </authorList>
    </citation>
    <scope>NUCLEOTIDE SEQUENCE [LARGE SCALE GENOMIC DNA]</scope>
    <source>
        <strain evidence="3 4">KCTC 12866</strain>
    </source>
</reference>
<name>A0A8J3D4Z6_9BACT</name>
<dbReference type="InterPro" id="IPR050709">
    <property type="entry name" value="Biotin_Carboxyl_Carrier/Decarb"/>
</dbReference>
<dbReference type="PROSITE" id="PS00188">
    <property type="entry name" value="BIOTIN"/>
    <property type="match status" value="1"/>
</dbReference>
<dbReference type="InterPro" id="IPR000089">
    <property type="entry name" value="Biotin_lipoyl"/>
</dbReference>
<sequence length="166" mass="18411">MLKVKVNESQEYEVTSKKEGWYLNDELFDGDLVQLGPQNYHVIWKDRSFNVEVVEYDATAKQASLKINGHLLTISAKNRFDLLLESMGMSQAVNNKINEIKAPMPGLIQSIAVKEGDAVQKGDTLLVLVAMKMENAIKAPGEATVKTIRTEAGSSVEKNQVLIEFA</sequence>
<dbReference type="EMBL" id="BMXF01000003">
    <property type="protein sequence ID" value="GHB76214.1"/>
    <property type="molecule type" value="Genomic_DNA"/>
</dbReference>
<dbReference type="AlphaFoldDB" id="A0A8J3D4Z6"/>
<keyword evidence="4" id="KW-1185">Reference proteome</keyword>
<dbReference type="InterPro" id="IPR011053">
    <property type="entry name" value="Single_hybrid_motif"/>
</dbReference>
<organism evidence="3 4">
    <name type="scientific">Persicitalea jodogahamensis</name>
    <dbReference type="NCBI Taxonomy" id="402147"/>
    <lineage>
        <taxon>Bacteria</taxon>
        <taxon>Pseudomonadati</taxon>
        <taxon>Bacteroidota</taxon>
        <taxon>Cytophagia</taxon>
        <taxon>Cytophagales</taxon>
        <taxon>Spirosomataceae</taxon>
        <taxon>Persicitalea</taxon>
    </lineage>
</organism>
<dbReference type="SUPFAM" id="SSF51230">
    <property type="entry name" value="Single hybrid motif"/>
    <property type="match status" value="1"/>
</dbReference>
<dbReference type="PANTHER" id="PTHR45266:SF3">
    <property type="entry name" value="OXALOACETATE DECARBOXYLASE ALPHA CHAIN"/>
    <property type="match status" value="1"/>
</dbReference>
<dbReference type="FunFam" id="2.40.50.100:FF:000003">
    <property type="entry name" value="Acetyl-CoA carboxylase biotin carboxyl carrier protein"/>
    <property type="match status" value="1"/>
</dbReference>
<comment type="caution">
    <text evidence="3">The sequence shown here is derived from an EMBL/GenBank/DDBJ whole genome shotgun (WGS) entry which is preliminary data.</text>
</comment>
<keyword evidence="1" id="KW-0092">Biotin</keyword>
<evidence type="ECO:0000256" key="1">
    <source>
        <dbReference type="ARBA" id="ARBA00023267"/>
    </source>
</evidence>
<evidence type="ECO:0000259" key="2">
    <source>
        <dbReference type="PROSITE" id="PS50968"/>
    </source>
</evidence>
<dbReference type="CDD" id="cd06850">
    <property type="entry name" value="biotinyl_domain"/>
    <property type="match status" value="1"/>
</dbReference>
<protein>
    <recommendedName>
        <fullName evidence="2">Lipoyl-binding domain-containing protein</fullName>
    </recommendedName>
</protein>
<accession>A0A8J3D4Z6</accession>
<dbReference type="PANTHER" id="PTHR45266">
    <property type="entry name" value="OXALOACETATE DECARBOXYLASE ALPHA CHAIN"/>
    <property type="match status" value="1"/>
</dbReference>
<feature type="domain" description="Lipoyl-binding" evidence="2">
    <location>
        <begin position="84"/>
        <end position="166"/>
    </location>
</feature>